<evidence type="ECO:0000256" key="7">
    <source>
        <dbReference type="ARBA" id="ARBA00023235"/>
    </source>
</evidence>
<dbReference type="EC" id="5.6.2.4" evidence="9"/>
<keyword evidence="15" id="KW-1185">Reference proteome</keyword>
<proteinExistence type="inferred from homology"/>
<evidence type="ECO:0000256" key="1">
    <source>
        <dbReference type="ARBA" id="ARBA00009922"/>
    </source>
</evidence>
<feature type="region of interest" description="Disordered" evidence="12">
    <location>
        <begin position="31"/>
        <end position="53"/>
    </location>
</feature>
<dbReference type="GO" id="GO:0043138">
    <property type="term" value="F:3'-5' DNA helicase activity"/>
    <property type="evidence" value="ECO:0007669"/>
    <property type="project" value="UniProtKB-EC"/>
</dbReference>
<comment type="similarity">
    <text evidence="1">Belongs to the helicase family. UvrD subfamily.</text>
</comment>
<evidence type="ECO:0000256" key="3">
    <source>
        <dbReference type="ARBA" id="ARBA00022801"/>
    </source>
</evidence>
<keyword evidence="2 11" id="KW-0547">Nucleotide-binding</keyword>
<evidence type="ECO:0000256" key="9">
    <source>
        <dbReference type="ARBA" id="ARBA00034808"/>
    </source>
</evidence>
<dbReference type="Gene3D" id="3.40.50.300">
    <property type="entry name" value="P-loop containing nucleotide triphosphate hydrolases"/>
    <property type="match status" value="2"/>
</dbReference>
<dbReference type="GO" id="GO:0005524">
    <property type="term" value="F:ATP binding"/>
    <property type="evidence" value="ECO:0007669"/>
    <property type="project" value="UniProtKB-UniRule"/>
</dbReference>
<evidence type="ECO:0000256" key="12">
    <source>
        <dbReference type="SAM" id="MobiDB-lite"/>
    </source>
</evidence>
<dbReference type="GO" id="GO:0000725">
    <property type="term" value="P:recombinational repair"/>
    <property type="evidence" value="ECO:0007669"/>
    <property type="project" value="TreeGrafter"/>
</dbReference>
<keyword evidence="5 11" id="KW-0067">ATP-binding</keyword>
<dbReference type="Gene3D" id="1.10.10.160">
    <property type="match status" value="1"/>
</dbReference>
<keyword evidence="4 11" id="KW-0347">Helicase</keyword>
<evidence type="ECO:0000256" key="11">
    <source>
        <dbReference type="PROSITE-ProRule" id="PRU00560"/>
    </source>
</evidence>
<comment type="catalytic activity">
    <reaction evidence="10">
        <text>ATP + H2O = ADP + phosphate + H(+)</text>
        <dbReference type="Rhea" id="RHEA:13065"/>
        <dbReference type="ChEBI" id="CHEBI:15377"/>
        <dbReference type="ChEBI" id="CHEBI:15378"/>
        <dbReference type="ChEBI" id="CHEBI:30616"/>
        <dbReference type="ChEBI" id="CHEBI:43474"/>
        <dbReference type="ChEBI" id="CHEBI:456216"/>
        <dbReference type="EC" id="5.6.2.4"/>
    </reaction>
</comment>
<dbReference type="Proteomes" id="UP000282323">
    <property type="component" value="Unassembled WGS sequence"/>
</dbReference>
<dbReference type="GO" id="GO:0016787">
    <property type="term" value="F:hydrolase activity"/>
    <property type="evidence" value="ECO:0007669"/>
    <property type="project" value="UniProtKB-UniRule"/>
</dbReference>
<dbReference type="Pfam" id="PF00580">
    <property type="entry name" value="UvrD-helicase"/>
    <property type="match status" value="1"/>
</dbReference>
<keyword evidence="7" id="KW-0413">Isomerase</keyword>
<dbReference type="InterPro" id="IPR014017">
    <property type="entry name" value="DNA_helicase_UvrD-like_C"/>
</dbReference>
<dbReference type="PANTHER" id="PTHR11070:SF2">
    <property type="entry name" value="ATP-DEPENDENT DNA HELICASE SRS2"/>
    <property type="match status" value="1"/>
</dbReference>
<gene>
    <name evidence="14" type="ORF">EA473_06175</name>
</gene>
<evidence type="ECO:0000256" key="2">
    <source>
        <dbReference type="ARBA" id="ARBA00022741"/>
    </source>
</evidence>
<dbReference type="GO" id="GO:0003677">
    <property type="term" value="F:DNA binding"/>
    <property type="evidence" value="ECO:0007669"/>
    <property type="project" value="UniProtKB-KW"/>
</dbReference>
<keyword evidence="6" id="KW-0238">DNA-binding</keyword>
<dbReference type="InterPro" id="IPR000212">
    <property type="entry name" value="DNA_helicase_UvrD/REP"/>
</dbReference>
<dbReference type="Pfam" id="PF13361">
    <property type="entry name" value="UvrD_C"/>
    <property type="match status" value="1"/>
</dbReference>
<comment type="catalytic activity">
    <reaction evidence="8">
        <text>Couples ATP hydrolysis with the unwinding of duplex DNA by translocating in the 3'-5' direction.</text>
        <dbReference type="EC" id="5.6.2.4"/>
    </reaction>
</comment>
<name>A0A3N6M5F2_NATCH</name>
<dbReference type="RefSeq" id="WP_124194773.1">
    <property type="nucleotide sequence ID" value="NZ_REGA01000004.1"/>
</dbReference>
<evidence type="ECO:0000256" key="8">
    <source>
        <dbReference type="ARBA" id="ARBA00034617"/>
    </source>
</evidence>
<feature type="binding site" evidence="11">
    <location>
        <begin position="48"/>
        <end position="55"/>
    </location>
    <ligand>
        <name>ATP</name>
        <dbReference type="ChEBI" id="CHEBI:30616"/>
    </ligand>
</feature>
<organism evidence="14 15">
    <name type="scientific">Natrarchaeobius chitinivorans</name>
    <dbReference type="NCBI Taxonomy" id="1679083"/>
    <lineage>
        <taxon>Archaea</taxon>
        <taxon>Methanobacteriati</taxon>
        <taxon>Methanobacteriota</taxon>
        <taxon>Stenosarchaea group</taxon>
        <taxon>Halobacteria</taxon>
        <taxon>Halobacteriales</taxon>
        <taxon>Natrialbaceae</taxon>
        <taxon>Natrarchaeobius</taxon>
    </lineage>
</organism>
<dbReference type="SUPFAM" id="SSF52540">
    <property type="entry name" value="P-loop containing nucleoside triphosphate hydrolases"/>
    <property type="match status" value="1"/>
</dbReference>
<dbReference type="InterPro" id="IPR014016">
    <property type="entry name" value="UvrD-like_ATP-bd"/>
</dbReference>
<evidence type="ECO:0000256" key="5">
    <source>
        <dbReference type="ARBA" id="ARBA00022840"/>
    </source>
</evidence>
<keyword evidence="3 11" id="KW-0378">Hydrolase</keyword>
<evidence type="ECO:0000256" key="6">
    <source>
        <dbReference type="ARBA" id="ARBA00023125"/>
    </source>
</evidence>
<evidence type="ECO:0000259" key="13">
    <source>
        <dbReference type="PROSITE" id="PS51198"/>
    </source>
</evidence>
<reference evidence="14 15" key="1">
    <citation type="submission" date="2018-10" db="EMBL/GenBank/DDBJ databases">
        <title>Natrarchaeobius chitinivorans gen. nov., sp. nov., and Natrarchaeobius haloalkaliphilus sp. nov., alkaliphilic, chitin-utilizing haloarchaea from hypersaline alkaline lakes.</title>
        <authorList>
            <person name="Sorokin D.Y."/>
            <person name="Elcheninov A.G."/>
            <person name="Kostrikina N.A."/>
            <person name="Bale N.J."/>
            <person name="Sinninghe Damste J.S."/>
            <person name="Khijniak T.V."/>
            <person name="Kublanov I.V."/>
            <person name="Toshchakov S.V."/>
        </authorList>
    </citation>
    <scope>NUCLEOTIDE SEQUENCE [LARGE SCALE GENOMIC DNA]</scope>
    <source>
        <strain evidence="14 15">AArcht4T</strain>
    </source>
</reference>
<dbReference type="PANTHER" id="PTHR11070">
    <property type="entry name" value="UVRD / RECB / PCRA DNA HELICASE FAMILY MEMBER"/>
    <property type="match status" value="1"/>
</dbReference>
<evidence type="ECO:0000313" key="14">
    <source>
        <dbReference type="EMBL" id="RQG95774.1"/>
    </source>
</evidence>
<feature type="domain" description="UvrD-like helicase ATP-binding" evidence="13">
    <location>
        <begin position="27"/>
        <end position="310"/>
    </location>
</feature>
<protein>
    <recommendedName>
        <fullName evidence="9">DNA 3'-5' helicase</fullName>
        <ecNumber evidence="9">5.6.2.4</ecNumber>
    </recommendedName>
</protein>
<evidence type="ECO:0000256" key="4">
    <source>
        <dbReference type="ARBA" id="ARBA00022806"/>
    </source>
</evidence>
<dbReference type="OrthoDB" id="203178at2157"/>
<accession>A0A3N6M5F2</accession>
<dbReference type="InterPro" id="IPR013986">
    <property type="entry name" value="DExx_box_DNA_helicase_dom_sf"/>
</dbReference>
<sequence length="654" mass="73431">MTDRYDAPNVEHMDLPEWLQAAVPEELEDAKIAGGGTHPPTESVRLNGPPGTGKTTQQALRLAYLIEEEDLDPEEDITLVTYRRALANEVETRLKKWGVLSEDVDLKYWTTIHAACNRANNVLDGDFKNDGGRLGPAVTGREKYVFCAKELGIQYKAGLPWEDARGELLLDTFSWLRNNLLDPADRSDVRKAPQYDNLKDKWPGVSVPTLWGEYQDWKDDHGFLDFHELLEAGVVGELPPTDVVVIDEYHDVTPLMAKVSERWIEAADTVIVAGDPLQVVNSYAGADPRFFTQRLDHLPEVLLGKSWRVPEEHWHAASRMLSTEFPAPPVERDGHGKIIPYNSPIFAHDSHTGEWTQLPGESIPGSPAAIWVEHIDGEADRSMLILVRTQQQAIGVSRALDKAGIIHDAQDDVGGWDDRRVSLYDAMRKLDRVPRDYAHDTHHGIERYGSNGDGTQKDPGRIRLIPEEAATLLEHTPVRTLEIDSDRRDRLVSRIRDDETPMRVEDLNDEYVSPTFWERFTGASASVSNLIKAGELEDHDLEALRRALSRNDGLCSGLSKTRVLTIHASKGSEATDVVLYDGITSRISREMERSQRTKENEARTWYVALTRASERLHLMFGGFDWMQPHLPQNLPQIAASRSGHAVATDGGETR</sequence>
<comment type="caution">
    <text evidence="14">The sequence shown here is derived from an EMBL/GenBank/DDBJ whole genome shotgun (WGS) entry which is preliminary data.</text>
</comment>
<dbReference type="PROSITE" id="PS51198">
    <property type="entry name" value="UVRD_HELICASE_ATP_BIND"/>
    <property type="match status" value="1"/>
</dbReference>
<evidence type="ECO:0000313" key="15">
    <source>
        <dbReference type="Proteomes" id="UP000282323"/>
    </source>
</evidence>
<dbReference type="InterPro" id="IPR027417">
    <property type="entry name" value="P-loop_NTPase"/>
</dbReference>
<evidence type="ECO:0000256" key="10">
    <source>
        <dbReference type="ARBA" id="ARBA00048988"/>
    </source>
</evidence>
<dbReference type="EMBL" id="REGA01000004">
    <property type="protein sequence ID" value="RQG95774.1"/>
    <property type="molecule type" value="Genomic_DNA"/>
</dbReference>
<dbReference type="AlphaFoldDB" id="A0A3N6M5F2"/>